<name>A0ACC2VM87_9TREE</name>
<sequence>MDRPHERQPQQPQQQQQRIPGIESWIREIPPITRTWAFACVAVGVAVLYFSWKTVLEDGQYWRIITNFLYFGSFSFDLAYHLFFMMRYSRLIEENSYSSNRADYLLLILFNASILMLLSPFLPLPFLSTSLAFSLVYIWARRNPYMQMNIFGVITVSAQYLPFCLIGLSWTMYGVKSEMMGDAVGLVAGHLYYTIQDVWPREMGHPTGKGMITAPRWM</sequence>
<proteinExistence type="predicted"/>
<keyword evidence="2" id="KW-1185">Reference proteome</keyword>
<reference evidence="1" key="1">
    <citation type="submission" date="2023-04" db="EMBL/GenBank/DDBJ databases">
        <title>Draft Genome sequencing of Naganishia species isolated from polar environments using Oxford Nanopore Technology.</title>
        <authorList>
            <person name="Leo P."/>
            <person name="Venkateswaran K."/>
        </authorList>
    </citation>
    <scope>NUCLEOTIDE SEQUENCE</scope>
    <source>
        <strain evidence="1">MNA-CCFEE 5423</strain>
    </source>
</reference>
<evidence type="ECO:0000313" key="1">
    <source>
        <dbReference type="EMBL" id="KAJ9099901.1"/>
    </source>
</evidence>
<organism evidence="1 2">
    <name type="scientific">Naganishia friedmannii</name>
    <dbReference type="NCBI Taxonomy" id="89922"/>
    <lineage>
        <taxon>Eukaryota</taxon>
        <taxon>Fungi</taxon>
        <taxon>Dikarya</taxon>
        <taxon>Basidiomycota</taxon>
        <taxon>Agaricomycotina</taxon>
        <taxon>Tremellomycetes</taxon>
        <taxon>Filobasidiales</taxon>
        <taxon>Filobasidiaceae</taxon>
        <taxon>Naganishia</taxon>
    </lineage>
</organism>
<gene>
    <name evidence="1" type="ORF">QFC21_003906</name>
</gene>
<evidence type="ECO:0000313" key="2">
    <source>
        <dbReference type="Proteomes" id="UP001227268"/>
    </source>
</evidence>
<dbReference type="Proteomes" id="UP001227268">
    <property type="component" value="Unassembled WGS sequence"/>
</dbReference>
<dbReference type="EMBL" id="JASBWT010000012">
    <property type="protein sequence ID" value="KAJ9099901.1"/>
    <property type="molecule type" value="Genomic_DNA"/>
</dbReference>
<protein>
    <submittedName>
        <fullName evidence="1">Uncharacterized protein</fullName>
    </submittedName>
</protein>
<comment type="caution">
    <text evidence="1">The sequence shown here is derived from an EMBL/GenBank/DDBJ whole genome shotgun (WGS) entry which is preliminary data.</text>
</comment>
<accession>A0ACC2VM87</accession>